<dbReference type="RefSeq" id="WP_256622210.1">
    <property type="nucleotide sequence ID" value="NZ_JTEO01000004.1"/>
</dbReference>
<keyword evidence="2" id="KW-1185">Reference proteome</keyword>
<dbReference type="InterPro" id="IPR024227">
    <property type="entry name" value="DUF3795"/>
</dbReference>
<dbReference type="Pfam" id="PF12675">
    <property type="entry name" value="DUF3795"/>
    <property type="match status" value="1"/>
</dbReference>
<protein>
    <recommendedName>
        <fullName evidence="3">DUF3795 domain-containing protein</fullName>
    </recommendedName>
</protein>
<accession>A0AAE3H9I1</accession>
<evidence type="ECO:0000313" key="1">
    <source>
        <dbReference type="EMBL" id="MCQ6962441.1"/>
    </source>
</evidence>
<gene>
    <name evidence="1" type="ORF">PV02_04520</name>
</gene>
<comment type="caution">
    <text evidence="1">The sequence shown here is derived from an EMBL/GenBank/DDBJ whole genome shotgun (WGS) entry which is preliminary data.</text>
</comment>
<reference evidence="1 2" key="1">
    <citation type="journal article" date="2011" name="Appl. Environ. Microbiol.">
        <title>Methanogenic archaea isolated from Taiwan's Chelungpu fault.</title>
        <authorList>
            <person name="Wu S.Y."/>
            <person name="Lai M.C."/>
        </authorList>
    </citation>
    <scope>NUCLEOTIDE SEQUENCE [LARGE SCALE GENOMIC DNA]</scope>
    <source>
        <strain evidence="1 2">St545Mb</strain>
    </source>
</reference>
<organism evidence="1 2">
    <name type="scientific">Methanolobus chelungpuianus</name>
    <dbReference type="NCBI Taxonomy" id="502115"/>
    <lineage>
        <taxon>Archaea</taxon>
        <taxon>Methanobacteriati</taxon>
        <taxon>Methanobacteriota</taxon>
        <taxon>Stenosarchaea group</taxon>
        <taxon>Methanomicrobia</taxon>
        <taxon>Methanosarcinales</taxon>
        <taxon>Methanosarcinaceae</taxon>
        <taxon>Methanolobus</taxon>
    </lineage>
</organism>
<name>A0AAE3H9I1_9EURY</name>
<sequence length="184" mass="20867">MEIRYPEIGICGLSCRLCPNYHMTTGSRCSGCKSEGRMAVGCPFITCALKKKGIEFCWDCVESETCEKWKKHRDAGKKNDSFKCYQKLEDDIAFIQANGVVEFEKSQMVRERLLKGMLQQFNEGRSKSYYCIAATVMEVGELSEALDKAAKGSEGLALKERSRLLHSILDDIAARKHYCLKLRK</sequence>
<dbReference type="Proteomes" id="UP001206983">
    <property type="component" value="Unassembled WGS sequence"/>
</dbReference>
<dbReference type="EMBL" id="JTEO01000004">
    <property type="protein sequence ID" value="MCQ6962441.1"/>
    <property type="molecule type" value="Genomic_DNA"/>
</dbReference>
<evidence type="ECO:0000313" key="2">
    <source>
        <dbReference type="Proteomes" id="UP001206983"/>
    </source>
</evidence>
<proteinExistence type="predicted"/>
<evidence type="ECO:0008006" key="3">
    <source>
        <dbReference type="Google" id="ProtNLM"/>
    </source>
</evidence>
<dbReference type="AlphaFoldDB" id="A0AAE3H9I1"/>